<sequence length="85" mass="9511">MLDVHGVIINECMKMIGDVGPLSQKKPLCRMGGVSDINVITQLWLNISLGIGLCRGVHVQRLMRRFELLNSSHTTTSITKMMFPE</sequence>
<dbReference type="EMBL" id="JBHSAF010000014">
    <property type="protein sequence ID" value="MFC3914357.1"/>
    <property type="molecule type" value="Genomic_DNA"/>
</dbReference>
<name>A0ABV8CR36_9GAMM</name>
<organism evidence="1 2">
    <name type="scientific">Pseudaeromonas sharmana</name>
    <dbReference type="NCBI Taxonomy" id="328412"/>
    <lineage>
        <taxon>Bacteria</taxon>
        <taxon>Pseudomonadati</taxon>
        <taxon>Pseudomonadota</taxon>
        <taxon>Gammaproteobacteria</taxon>
        <taxon>Aeromonadales</taxon>
        <taxon>Aeromonadaceae</taxon>
        <taxon>Pseudaeromonas</taxon>
    </lineage>
</organism>
<protein>
    <submittedName>
        <fullName evidence="1">Uncharacterized protein</fullName>
    </submittedName>
</protein>
<evidence type="ECO:0000313" key="1">
    <source>
        <dbReference type="EMBL" id="MFC3914357.1"/>
    </source>
</evidence>
<dbReference type="RefSeq" id="WP_377153143.1">
    <property type="nucleotide sequence ID" value="NZ_JBHSAF010000014.1"/>
</dbReference>
<evidence type="ECO:0000313" key="2">
    <source>
        <dbReference type="Proteomes" id="UP001595692"/>
    </source>
</evidence>
<accession>A0ABV8CR36</accession>
<comment type="caution">
    <text evidence="1">The sequence shown here is derived from an EMBL/GenBank/DDBJ whole genome shotgun (WGS) entry which is preliminary data.</text>
</comment>
<gene>
    <name evidence="1" type="ORF">ACFOSS_12880</name>
</gene>
<dbReference type="Proteomes" id="UP001595692">
    <property type="component" value="Unassembled WGS sequence"/>
</dbReference>
<proteinExistence type="predicted"/>
<reference evidence="2" key="1">
    <citation type="journal article" date="2019" name="Int. J. Syst. Evol. Microbiol.">
        <title>The Global Catalogue of Microorganisms (GCM) 10K type strain sequencing project: providing services to taxonomists for standard genome sequencing and annotation.</title>
        <authorList>
            <consortium name="The Broad Institute Genomics Platform"/>
            <consortium name="The Broad Institute Genome Sequencing Center for Infectious Disease"/>
            <person name="Wu L."/>
            <person name="Ma J."/>
        </authorList>
    </citation>
    <scope>NUCLEOTIDE SEQUENCE [LARGE SCALE GENOMIC DNA]</scope>
    <source>
        <strain evidence="2">CCUG 54939</strain>
    </source>
</reference>
<keyword evidence="2" id="KW-1185">Reference proteome</keyword>